<sequence>MTTQSPPTLTVFFKPRPVLDDVNGTDWTPSGTDHGPFDPQHGPVPPDATEERTIHCTPELIRCWTEFHRIRPALVVPSIDSASPLSLLYRHFNGDEFPLHRHVAALGSIAEQRMLSCYLFLQPGHRNKKRSELIHTLTSTGYAAFGDLAVTLKIWAWMVHDTRHYIGTPIALLAF</sequence>
<gene>
    <name evidence="2" type="ORF">B0H17DRAFT_1212691</name>
</gene>
<evidence type="ECO:0000256" key="1">
    <source>
        <dbReference type="SAM" id="MobiDB-lite"/>
    </source>
</evidence>
<protein>
    <submittedName>
        <fullName evidence="2">Uncharacterized protein</fullName>
    </submittedName>
</protein>
<name>A0AAD7CUM4_MYCRO</name>
<dbReference type="AlphaFoldDB" id="A0AAD7CUM4"/>
<dbReference type="Proteomes" id="UP001221757">
    <property type="component" value="Unassembled WGS sequence"/>
</dbReference>
<organism evidence="2 3">
    <name type="scientific">Mycena rosella</name>
    <name type="common">Pink bonnet</name>
    <name type="synonym">Agaricus rosellus</name>
    <dbReference type="NCBI Taxonomy" id="1033263"/>
    <lineage>
        <taxon>Eukaryota</taxon>
        <taxon>Fungi</taxon>
        <taxon>Dikarya</taxon>
        <taxon>Basidiomycota</taxon>
        <taxon>Agaricomycotina</taxon>
        <taxon>Agaricomycetes</taxon>
        <taxon>Agaricomycetidae</taxon>
        <taxon>Agaricales</taxon>
        <taxon>Marasmiineae</taxon>
        <taxon>Mycenaceae</taxon>
        <taxon>Mycena</taxon>
    </lineage>
</organism>
<evidence type="ECO:0000313" key="2">
    <source>
        <dbReference type="EMBL" id="KAJ7659984.1"/>
    </source>
</evidence>
<comment type="caution">
    <text evidence="2">The sequence shown here is derived from an EMBL/GenBank/DDBJ whole genome shotgun (WGS) entry which is preliminary data.</text>
</comment>
<keyword evidence="3" id="KW-1185">Reference proteome</keyword>
<feature type="region of interest" description="Disordered" evidence="1">
    <location>
        <begin position="22"/>
        <end position="50"/>
    </location>
</feature>
<evidence type="ECO:0000313" key="3">
    <source>
        <dbReference type="Proteomes" id="UP001221757"/>
    </source>
</evidence>
<accession>A0AAD7CUM4</accession>
<dbReference type="EMBL" id="JARKIE010000264">
    <property type="protein sequence ID" value="KAJ7659984.1"/>
    <property type="molecule type" value="Genomic_DNA"/>
</dbReference>
<proteinExistence type="predicted"/>
<reference evidence="2" key="1">
    <citation type="submission" date="2023-03" db="EMBL/GenBank/DDBJ databases">
        <title>Massive genome expansion in bonnet fungi (Mycena s.s.) driven by repeated elements and novel gene families across ecological guilds.</title>
        <authorList>
            <consortium name="Lawrence Berkeley National Laboratory"/>
            <person name="Harder C.B."/>
            <person name="Miyauchi S."/>
            <person name="Viragh M."/>
            <person name="Kuo A."/>
            <person name="Thoen E."/>
            <person name="Andreopoulos B."/>
            <person name="Lu D."/>
            <person name="Skrede I."/>
            <person name="Drula E."/>
            <person name="Henrissat B."/>
            <person name="Morin E."/>
            <person name="Kohler A."/>
            <person name="Barry K."/>
            <person name="LaButti K."/>
            <person name="Morin E."/>
            <person name="Salamov A."/>
            <person name="Lipzen A."/>
            <person name="Mereny Z."/>
            <person name="Hegedus B."/>
            <person name="Baldrian P."/>
            <person name="Stursova M."/>
            <person name="Weitz H."/>
            <person name="Taylor A."/>
            <person name="Grigoriev I.V."/>
            <person name="Nagy L.G."/>
            <person name="Martin F."/>
            <person name="Kauserud H."/>
        </authorList>
    </citation>
    <scope>NUCLEOTIDE SEQUENCE</scope>
    <source>
        <strain evidence="2">CBHHK067</strain>
    </source>
</reference>